<proteinExistence type="predicted"/>
<protein>
    <submittedName>
        <fullName evidence="1">Uncharacterized protein</fullName>
    </submittedName>
</protein>
<organism evidence="1">
    <name type="scientific">mine drainage metagenome</name>
    <dbReference type="NCBI Taxonomy" id="410659"/>
    <lineage>
        <taxon>unclassified sequences</taxon>
        <taxon>metagenomes</taxon>
        <taxon>ecological metagenomes</taxon>
    </lineage>
</organism>
<sequence length="105" mass="11998">MSRSDFDFLRECSHLELRKGYRSWTGCVQNSVHWPWRAGNTRCLRVIFRCENAEKLPIYIPEAVLKTAGTVRASYNSESGALSSGAIYGRAPWRTGRAVARFRNE</sequence>
<evidence type="ECO:0000313" key="1">
    <source>
        <dbReference type="EMBL" id="CBI07821.1"/>
    </source>
</evidence>
<dbReference type="EMBL" id="CABQ01000146">
    <property type="protein sequence ID" value="CBI07821.1"/>
    <property type="molecule type" value="Genomic_DNA"/>
</dbReference>
<reference evidence="1" key="1">
    <citation type="submission" date="2009-10" db="EMBL/GenBank/DDBJ databases">
        <title>Diversity of trophic interactions inside an arsenic-rich microbial ecosystem.</title>
        <authorList>
            <person name="Bertin P.N."/>
            <person name="Heinrich-Salmeron A."/>
            <person name="Pelletier E."/>
            <person name="Goulhen-Chollet F."/>
            <person name="Arsene-Ploetze F."/>
            <person name="Gallien S."/>
            <person name="Calteau A."/>
            <person name="Vallenet D."/>
            <person name="Casiot C."/>
            <person name="Chane-Woon-Ming B."/>
            <person name="Giloteaux L."/>
            <person name="Barakat M."/>
            <person name="Bonnefoy V."/>
            <person name="Bruneel O."/>
            <person name="Chandler M."/>
            <person name="Cleiss J."/>
            <person name="Duran R."/>
            <person name="Elbaz-Poulichet F."/>
            <person name="Fonknechten N."/>
            <person name="Lauga B."/>
            <person name="Mornico D."/>
            <person name="Ortet P."/>
            <person name="Schaeffer C."/>
            <person name="Siguier P."/>
            <person name="Alexander Thil Smith A."/>
            <person name="Van Dorsselaer A."/>
            <person name="Weissenbach J."/>
            <person name="Medigue C."/>
            <person name="Le Paslier D."/>
        </authorList>
    </citation>
    <scope>NUCLEOTIDE SEQUENCE</scope>
</reference>
<accession>E6QKQ1</accession>
<gene>
    <name evidence="1" type="ORF">CARN6_1216</name>
</gene>
<name>E6QKQ1_9ZZZZ</name>
<comment type="caution">
    <text evidence="1">The sequence shown here is derived from an EMBL/GenBank/DDBJ whole genome shotgun (WGS) entry which is preliminary data.</text>
</comment>
<dbReference type="AlphaFoldDB" id="E6QKQ1"/>